<gene>
    <name evidence="2" type="ORF">WYH_00574</name>
</gene>
<name>A0A0F7KR97_9SPHN</name>
<feature type="region of interest" description="Disordered" evidence="1">
    <location>
        <begin position="19"/>
        <end position="42"/>
    </location>
</feature>
<evidence type="ECO:0000256" key="1">
    <source>
        <dbReference type="SAM" id="MobiDB-lite"/>
    </source>
</evidence>
<evidence type="ECO:0000313" key="2">
    <source>
        <dbReference type="EMBL" id="AKH41631.1"/>
    </source>
</evidence>
<keyword evidence="3" id="KW-1185">Reference proteome</keyword>
<dbReference type="KEGG" id="aay:WYH_00574"/>
<reference evidence="2" key="1">
    <citation type="submission" date="2015-05" db="EMBL/GenBank/DDBJ databases">
        <title>The complete genome of Altererythrobacter atlanticus strain 26DY36.</title>
        <authorList>
            <person name="Wu Y.-H."/>
            <person name="Cheng H."/>
            <person name="Wu X.-W."/>
        </authorList>
    </citation>
    <scope>NUCLEOTIDE SEQUENCE [LARGE SCALE GENOMIC DNA]</scope>
    <source>
        <strain evidence="2">26DY36</strain>
    </source>
</reference>
<evidence type="ECO:0000313" key="3">
    <source>
        <dbReference type="Proteomes" id="UP000034392"/>
    </source>
</evidence>
<proteinExistence type="predicted"/>
<dbReference type="PATRIC" id="fig|1267766.3.peg.579"/>
<sequence length="94" mass="10667">MGTKSAWTPERRARQAEIIRATQPWKSSTGPKTPEGKAKSSRNAYAGDWYHEAMKKLADNRETMLGLFGRQRFPRGTLPDMGRTRASGPKKDFR</sequence>
<dbReference type="EMBL" id="CP011452">
    <property type="protein sequence ID" value="AKH41631.1"/>
    <property type="molecule type" value="Genomic_DNA"/>
</dbReference>
<protein>
    <submittedName>
        <fullName evidence="2">Uncharacterized protein</fullName>
    </submittedName>
</protein>
<accession>A0A0F7KR97</accession>
<organism evidence="2 3">
    <name type="scientific">Croceibacterium atlanticum</name>
    <dbReference type="NCBI Taxonomy" id="1267766"/>
    <lineage>
        <taxon>Bacteria</taxon>
        <taxon>Pseudomonadati</taxon>
        <taxon>Pseudomonadota</taxon>
        <taxon>Alphaproteobacteria</taxon>
        <taxon>Sphingomonadales</taxon>
        <taxon>Erythrobacteraceae</taxon>
        <taxon>Croceibacterium</taxon>
    </lineage>
</organism>
<feature type="region of interest" description="Disordered" evidence="1">
    <location>
        <begin position="70"/>
        <end position="94"/>
    </location>
</feature>
<dbReference type="Proteomes" id="UP000034392">
    <property type="component" value="Chromosome"/>
</dbReference>
<dbReference type="AlphaFoldDB" id="A0A0F7KR97"/>